<name>F1ZC10_9SPHN</name>
<gene>
    <name evidence="1" type="ORF">Y88_3180</name>
</gene>
<dbReference type="EMBL" id="AEWJ01000052">
    <property type="protein sequence ID" value="EGD57853.1"/>
    <property type="molecule type" value="Genomic_DNA"/>
</dbReference>
<comment type="caution">
    <text evidence="1">The sequence shown here is derived from an EMBL/GenBank/DDBJ whole genome shotgun (WGS) entry which is preliminary data.</text>
</comment>
<keyword evidence="2" id="KW-1185">Reference proteome</keyword>
<accession>F1ZC10</accession>
<proteinExistence type="predicted"/>
<dbReference type="HOGENOM" id="CLU_1902357_0_0_5"/>
<dbReference type="AlphaFoldDB" id="F1ZC10"/>
<dbReference type="eggNOG" id="ENOG5033CP5">
    <property type="taxonomic scope" value="Bacteria"/>
</dbReference>
<dbReference type="Proteomes" id="UP000004728">
    <property type="component" value="Unassembled WGS sequence"/>
</dbReference>
<protein>
    <submittedName>
        <fullName evidence="1">Uncharacterized protein</fullName>
    </submittedName>
</protein>
<sequence length="145" mass="16006">MMTDAALTKMWTDGLLAWKAFALAPQQLWQSINSGWSFGNVIINDRNSGSPQTEQAILAEASYGRQIGKLLDAVSELVKAQPHHASNPAYAEIAKLKEQIDTVKNEAATRSVLQFCRDLDSLRLTNPKLFATTVTFLQNWLNSAA</sequence>
<organism evidence="1 2">
    <name type="scientific">Novosphingobium nitrogenifigens DSM 19370</name>
    <dbReference type="NCBI Taxonomy" id="983920"/>
    <lineage>
        <taxon>Bacteria</taxon>
        <taxon>Pseudomonadati</taxon>
        <taxon>Pseudomonadota</taxon>
        <taxon>Alphaproteobacteria</taxon>
        <taxon>Sphingomonadales</taxon>
        <taxon>Sphingomonadaceae</taxon>
        <taxon>Novosphingobium</taxon>
    </lineage>
</organism>
<reference evidence="1 2" key="1">
    <citation type="journal article" date="2012" name="J. Bacteriol.">
        <title>Draft Genome Sequence of Novosphingobium nitrogenifigens Y88T.</title>
        <authorList>
            <person name="Strabala T.J."/>
            <person name="Macdonald L."/>
            <person name="Liu V."/>
            <person name="Smit A.M."/>
        </authorList>
    </citation>
    <scope>NUCLEOTIDE SEQUENCE [LARGE SCALE GENOMIC DNA]</scope>
    <source>
        <strain evidence="1 2">DSM 19370</strain>
    </source>
</reference>
<dbReference type="InParanoid" id="F1ZC10"/>
<dbReference type="STRING" id="983920.Y88_3180"/>
<evidence type="ECO:0000313" key="2">
    <source>
        <dbReference type="Proteomes" id="UP000004728"/>
    </source>
</evidence>
<evidence type="ECO:0000313" key="1">
    <source>
        <dbReference type="EMBL" id="EGD57853.1"/>
    </source>
</evidence>